<accession>A0A8T4J1S2</accession>
<keyword evidence="2" id="KW-1185">Reference proteome</keyword>
<dbReference type="InterPro" id="IPR016039">
    <property type="entry name" value="Thiolase-like"/>
</dbReference>
<gene>
    <name evidence="1" type="ORF">KDA82_31565</name>
</gene>
<keyword evidence="1" id="KW-0808">Transferase</keyword>
<dbReference type="Proteomes" id="UP000675554">
    <property type="component" value="Unassembled WGS sequence"/>
</dbReference>
<feature type="non-terminal residue" evidence="1">
    <location>
        <position position="63"/>
    </location>
</feature>
<keyword evidence="1" id="KW-0012">Acyltransferase</keyword>
<protein>
    <submittedName>
        <fullName evidence="1">Acetyl-CoA C-acyltransferase</fullName>
        <ecNumber evidence="1">2.3.1.9</ecNumber>
    </submittedName>
</protein>
<dbReference type="EMBL" id="JAGSMN010000940">
    <property type="protein sequence ID" value="MBR7677450.1"/>
    <property type="molecule type" value="Genomic_DNA"/>
</dbReference>
<comment type="caution">
    <text evidence="1">The sequence shown here is derived from an EMBL/GenBank/DDBJ whole genome shotgun (WGS) entry which is preliminary data.</text>
</comment>
<reference evidence="1" key="1">
    <citation type="submission" date="2021-04" db="EMBL/GenBank/DDBJ databases">
        <title>Sequencing of actinobacteria type strains.</title>
        <authorList>
            <person name="Nguyen G.-S."/>
            <person name="Wentzel A."/>
        </authorList>
    </citation>
    <scope>NUCLEOTIDE SEQUENCE</scope>
    <source>
        <strain evidence="1">DSM 42095</strain>
    </source>
</reference>
<dbReference type="PANTHER" id="PTHR43365:SF1">
    <property type="entry name" value="ACETYL-COA C-ACYLTRANSFERASE"/>
    <property type="match status" value="1"/>
</dbReference>
<proteinExistence type="predicted"/>
<evidence type="ECO:0000313" key="1">
    <source>
        <dbReference type="EMBL" id="MBR7677450.1"/>
    </source>
</evidence>
<dbReference type="PANTHER" id="PTHR43365">
    <property type="entry name" value="BLR7806 PROTEIN"/>
    <property type="match status" value="1"/>
</dbReference>
<evidence type="ECO:0000313" key="2">
    <source>
        <dbReference type="Proteomes" id="UP000675554"/>
    </source>
</evidence>
<dbReference type="Gene3D" id="3.40.47.10">
    <property type="match status" value="1"/>
</dbReference>
<dbReference type="SUPFAM" id="SSF53901">
    <property type="entry name" value="Thiolase-like"/>
    <property type="match status" value="1"/>
</dbReference>
<name>A0A8T4J1S2_9ACTN</name>
<sequence>MSTEAYVYDAIRTPRGRGKPNGALHGTKPIDLVVGLIHEIRRRYPDLDPTAIDDVVLGVVGPI</sequence>
<organism evidence="1 2">
    <name type="scientific">Streptomyces daliensis</name>
    <dbReference type="NCBI Taxonomy" id="299421"/>
    <lineage>
        <taxon>Bacteria</taxon>
        <taxon>Bacillati</taxon>
        <taxon>Actinomycetota</taxon>
        <taxon>Actinomycetes</taxon>
        <taxon>Kitasatosporales</taxon>
        <taxon>Streptomycetaceae</taxon>
        <taxon>Streptomyces</taxon>
    </lineage>
</organism>
<dbReference type="EC" id="2.3.1.9" evidence="1"/>
<dbReference type="AlphaFoldDB" id="A0A8T4J1S2"/>
<dbReference type="GO" id="GO:0003985">
    <property type="term" value="F:acetyl-CoA C-acetyltransferase activity"/>
    <property type="evidence" value="ECO:0007669"/>
    <property type="project" value="UniProtKB-EC"/>
</dbReference>